<dbReference type="PANTHER" id="PTHR43236:SF1">
    <property type="entry name" value="BLL7220 PROTEIN"/>
    <property type="match status" value="1"/>
</dbReference>
<dbReference type="SUPFAM" id="SSF47413">
    <property type="entry name" value="lambda repressor-like DNA-binding domains"/>
    <property type="match status" value="1"/>
</dbReference>
<keyword evidence="4" id="KW-1185">Reference proteome</keyword>
<dbReference type="eggNOG" id="COG2856">
    <property type="taxonomic scope" value="Bacteria"/>
</dbReference>
<proteinExistence type="inferred from homology"/>
<dbReference type="InterPro" id="IPR010982">
    <property type="entry name" value="Lambda_DNA-bd_dom_sf"/>
</dbReference>
<dbReference type="STRING" id="211114.SAMN04489726_6749"/>
<evidence type="ECO:0000313" key="3">
    <source>
        <dbReference type="EMBL" id="SDN46966.1"/>
    </source>
</evidence>
<name>A0A1H0BMV6_ALLAB</name>
<dbReference type="CDD" id="cd00093">
    <property type="entry name" value="HTH_XRE"/>
    <property type="match status" value="1"/>
</dbReference>
<dbReference type="InterPro" id="IPR052345">
    <property type="entry name" value="Rad_response_metalloprotease"/>
</dbReference>
<dbReference type="Gene3D" id="1.10.10.2910">
    <property type="match status" value="1"/>
</dbReference>
<dbReference type="PANTHER" id="PTHR43236">
    <property type="entry name" value="ANTITOXIN HIGA1"/>
    <property type="match status" value="1"/>
</dbReference>
<dbReference type="GO" id="GO:0003677">
    <property type="term" value="F:DNA binding"/>
    <property type="evidence" value="ECO:0007669"/>
    <property type="project" value="InterPro"/>
</dbReference>
<organism evidence="3 4">
    <name type="scientific">Allokutzneria albata</name>
    <name type="common">Kibdelosporangium albatum</name>
    <dbReference type="NCBI Taxonomy" id="211114"/>
    <lineage>
        <taxon>Bacteria</taxon>
        <taxon>Bacillati</taxon>
        <taxon>Actinomycetota</taxon>
        <taxon>Actinomycetes</taxon>
        <taxon>Pseudonocardiales</taxon>
        <taxon>Pseudonocardiaceae</taxon>
        <taxon>Allokutzneria</taxon>
    </lineage>
</organism>
<dbReference type="AlphaFoldDB" id="A0A1H0BMV6"/>
<dbReference type="InterPro" id="IPR010359">
    <property type="entry name" value="IrrE_HExxH"/>
</dbReference>
<sequence>MAVMSSDAPAPAPAFDPARLSMARELAGLRGPELAEAVGLTPAAVSRYELGQLRPDPCTLARCADRLGVRVGFFAPGRPHLRLDTAHAHFRSLCAIGAAERAQALAHVELLWEVANALDEVAELPAVDLGCHHDGPERTAHAIRGACGVETGPVQHLVRALEARGVVVTRLPATAGTNVGAFSCALPDRPVIVLTEREDPLRQRFSVAHELGHLLLHPDAAPGCRVHESEADAFAAEFLTPAEEIAGTFPLNAELDAVKELADAYGVSVKALAARARGLGLMTDAAHRRLLTAFAKRGWRTAEPVGGEYPGEQPNLLCRAMVRAAEHGVDLAALAVRLRVDTATLRGLIGFTERHEDAPRTLRLV</sequence>
<evidence type="ECO:0000313" key="4">
    <source>
        <dbReference type="Proteomes" id="UP000183376"/>
    </source>
</evidence>
<dbReference type="Gene3D" id="1.10.260.40">
    <property type="entry name" value="lambda repressor-like DNA-binding domains"/>
    <property type="match status" value="1"/>
</dbReference>
<reference evidence="3 4" key="1">
    <citation type="submission" date="2016-10" db="EMBL/GenBank/DDBJ databases">
        <authorList>
            <person name="de Groot N.N."/>
        </authorList>
    </citation>
    <scope>NUCLEOTIDE SEQUENCE [LARGE SCALE GENOMIC DNA]</scope>
    <source>
        <strain evidence="3 4">DSM 44149</strain>
    </source>
</reference>
<feature type="domain" description="HTH cro/C1-type" evidence="2">
    <location>
        <begin position="20"/>
        <end position="74"/>
    </location>
</feature>
<protein>
    <submittedName>
        <fullName evidence="3">Zn-dependent peptidase ImmA, M78 family</fullName>
    </submittedName>
</protein>
<dbReference type="InterPro" id="IPR001387">
    <property type="entry name" value="Cro/C1-type_HTH"/>
</dbReference>
<dbReference type="SMART" id="SM00530">
    <property type="entry name" value="HTH_XRE"/>
    <property type="match status" value="1"/>
</dbReference>
<dbReference type="PROSITE" id="PS50943">
    <property type="entry name" value="HTH_CROC1"/>
    <property type="match status" value="1"/>
</dbReference>
<dbReference type="OrthoDB" id="9794834at2"/>
<dbReference type="EMBL" id="LT629701">
    <property type="protein sequence ID" value="SDN46966.1"/>
    <property type="molecule type" value="Genomic_DNA"/>
</dbReference>
<evidence type="ECO:0000259" key="2">
    <source>
        <dbReference type="PROSITE" id="PS50943"/>
    </source>
</evidence>
<dbReference type="Pfam" id="PF06114">
    <property type="entry name" value="Peptidase_M78"/>
    <property type="match status" value="1"/>
</dbReference>
<comment type="similarity">
    <text evidence="1">Belongs to the short-chain fatty acyl-CoA assimilation regulator (ScfR) family.</text>
</comment>
<dbReference type="Pfam" id="PF13560">
    <property type="entry name" value="HTH_31"/>
    <property type="match status" value="1"/>
</dbReference>
<dbReference type="Proteomes" id="UP000183376">
    <property type="component" value="Chromosome I"/>
</dbReference>
<evidence type="ECO:0000256" key="1">
    <source>
        <dbReference type="ARBA" id="ARBA00007227"/>
    </source>
</evidence>
<accession>A0A1H0BMV6</accession>
<gene>
    <name evidence="3" type="ORF">SAMN04489726_6749</name>
</gene>